<evidence type="ECO:0000313" key="7">
    <source>
        <dbReference type="EMBL" id="KAL0949201.1"/>
    </source>
</evidence>
<dbReference type="PRINTS" id="PR00499">
    <property type="entry name" value="P67PHOX"/>
</dbReference>
<dbReference type="SUPFAM" id="SSF50044">
    <property type="entry name" value="SH3-domain"/>
    <property type="match status" value="1"/>
</dbReference>
<feature type="compositionally biased region" description="Low complexity" evidence="5">
    <location>
        <begin position="52"/>
        <end position="61"/>
    </location>
</feature>
<dbReference type="PANTHER" id="PTHR47174">
    <property type="entry name" value="BRIDGING INTEGRATOR 3"/>
    <property type="match status" value="1"/>
</dbReference>
<evidence type="ECO:0000256" key="5">
    <source>
        <dbReference type="SAM" id="MobiDB-lite"/>
    </source>
</evidence>
<dbReference type="Pfam" id="PF14604">
    <property type="entry name" value="SH3_9"/>
    <property type="match status" value="1"/>
</dbReference>
<protein>
    <recommendedName>
        <fullName evidence="6">SH3 domain-containing protein</fullName>
    </recommendedName>
</protein>
<evidence type="ECO:0000259" key="6">
    <source>
        <dbReference type="PROSITE" id="PS50002"/>
    </source>
</evidence>
<evidence type="ECO:0000256" key="1">
    <source>
        <dbReference type="ARBA" id="ARBA00004496"/>
    </source>
</evidence>
<feature type="compositionally biased region" description="Polar residues" evidence="5">
    <location>
        <begin position="78"/>
        <end position="98"/>
    </location>
</feature>
<dbReference type="Proteomes" id="UP001556367">
    <property type="component" value="Unassembled WGS sequence"/>
</dbReference>
<dbReference type="PROSITE" id="PS50002">
    <property type="entry name" value="SH3"/>
    <property type="match status" value="1"/>
</dbReference>
<sequence>MHMRTCCLCMQVAASPEVSNAIGRVAAASFAFNRDSPSNSRGGPPPAPPRRNPSSGSPEPSAHTPPQVTPVRKFGDVDTSSAKNMFNSLRHSTANKSATPPPMVTPSAFPPKRNAFAPPPVRRVSSTADTHAGANSNGPPPPPPARHQPPPEPEPEEEEGEWAEAIYEYSSTDPGDLEIQAQERVLIIERTSEDWWTGELNGKRGLFPASYVKVL</sequence>
<evidence type="ECO:0000256" key="2">
    <source>
        <dbReference type="ARBA" id="ARBA00022443"/>
    </source>
</evidence>
<dbReference type="InterPro" id="IPR046982">
    <property type="entry name" value="BIN3/RVS161-like"/>
</dbReference>
<keyword evidence="2 4" id="KW-0728">SH3 domain</keyword>
<comment type="subcellular location">
    <subcellularLocation>
        <location evidence="1">Cytoplasm</location>
    </subcellularLocation>
</comment>
<keyword evidence="8" id="KW-1185">Reference proteome</keyword>
<accession>A0ABR3J0M5</accession>
<proteinExistence type="predicted"/>
<evidence type="ECO:0000256" key="4">
    <source>
        <dbReference type="PROSITE-ProRule" id="PRU00192"/>
    </source>
</evidence>
<gene>
    <name evidence="7" type="ORF">HGRIS_009279</name>
</gene>
<comment type="caution">
    <text evidence="7">The sequence shown here is derived from an EMBL/GenBank/DDBJ whole genome shotgun (WGS) entry which is preliminary data.</text>
</comment>
<dbReference type="EMBL" id="JASNQZ010000012">
    <property type="protein sequence ID" value="KAL0949201.1"/>
    <property type="molecule type" value="Genomic_DNA"/>
</dbReference>
<dbReference type="PRINTS" id="PR00452">
    <property type="entry name" value="SH3DOMAIN"/>
</dbReference>
<organism evidence="7 8">
    <name type="scientific">Hohenbuehelia grisea</name>
    <dbReference type="NCBI Taxonomy" id="104357"/>
    <lineage>
        <taxon>Eukaryota</taxon>
        <taxon>Fungi</taxon>
        <taxon>Dikarya</taxon>
        <taxon>Basidiomycota</taxon>
        <taxon>Agaricomycotina</taxon>
        <taxon>Agaricomycetes</taxon>
        <taxon>Agaricomycetidae</taxon>
        <taxon>Agaricales</taxon>
        <taxon>Pleurotineae</taxon>
        <taxon>Pleurotaceae</taxon>
        <taxon>Hohenbuehelia</taxon>
    </lineage>
</organism>
<dbReference type="PANTHER" id="PTHR47174:SF3">
    <property type="entry name" value="BRIDGING INTEGRATOR 3"/>
    <property type="match status" value="1"/>
</dbReference>
<feature type="region of interest" description="Disordered" evidence="5">
    <location>
        <begin position="31"/>
        <end position="161"/>
    </location>
</feature>
<dbReference type="InterPro" id="IPR036028">
    <property type="entry name" value="SH3-like_dom_sf"/>
</dbReference>
<dbReference type="Gene3D" id="2.30.30.40">
    <property type="entry name" value="SH3 Domains"/>
    <property type="match status" value="1"/>
</dbReference>
<keyword evidence="3" id="KW-0963">Cytoplasm</keyword>
<reference evidence="8" key="1">
    <citation type="submission" date="2024-06" db="EMBL/GenBank/DDBJ databases">
        <title>Multi-omics analyses provide insights into the biosynthesis of the anticancer antibiotic pleurotin in Hohenbuehelia grisea.</title>
        <authorList>
            <person name="Weaver J.A."/>
            <person name="Alberti F."/>
        </authorList>
    </citation>
    <scope>NUCLEOTIDE SEQUENCE [LARGE SCALE GENOMIC DNA]</scope>
    <source>
        <strain evidence="8">T-177</strain>
    </source>
</reference>
<feature type="domain" description="SH3" evidence="6">
    <location>
        <begin position="158"/>
        <end position="215"/>
    </location>
</feature>
<dbReference type="InterPro" id="IPR001452">
    <property type="entry name" value="SH3_domain"/>
</dbReference>
<evidence type="ECO:0000313" key="8">
    <source>
        <dbReference type="Proteomes" id="UP001556367"/>
    </source>
</evidence>
<dbReference type="SMART" id="SM00326">
    <property type="entry name" value="SH3"/>
    <property type="match status" value="1"/>
</dbReference>
<evidence type="ECO:0000256" key="3">
    <source>
        <dbReference type="ARBA" id="ARBA00022490"/>
    </source>
</evidence>
<feature type="compositionally biased region" description="Pro residues" evidence="5">
    <location>
        <begin position="138"/>
        <end position="152"/>
    </location>
</feature>
<feature type="compositionally biased region" description="Polar residues" evidence="5">
    <location>
        <begin position="124"/>
        <end position="137"/>
    </location>
</feature>
<name>A0ABR3J0M5_9AGAR</name>